<dbReference type="InterPro" id="IPR002912">
    <property type="entry name" value="ACT_dom"/>
</dbReference>
<keyword evidence="5" id="KW-1185">Reference proteome</keyword>
<dbReference type="PROSITE" id="PS51671">
    <property type="entry name" value="ACT"/>
    <property type="match status" value="2"/>
</dbReference>
<gene>
    <name evidence="4" type="ORF">TIFTF001_014634</name>
</gene>
<dbReference type="GO" id="GO:0016597">
    <property type="term" value="F:amino acid binding"/>
    <property type="evidence" value="ECO:0007669"/>
    <property type="project" value="UniProtKB-UniRule"/>
</dbReference>
<dbReference type="PANTHER" id="PTHR31096:SF50">
    <property type="entry name" value="ACT DOMAIN-CONTAINING PROTEIN ACR2"/>
    <property type="match status" value="1"/>
</dbReference>
<accession>A0AA88ARM7</accession>
<evidence type="ECO:0000313" key="5">
    <source>
        <dbReference type="Proteomes" id="UP001187192"/>
    </source>
</evidence>
<dbReference type="Proteomes" id="UP001187192">
    <property type="component" value="Unassembled WGS sequence"/>
</dbReference>
<evidence type="ECO:0000256" key="2">
    <source>
        <dbReference type="RuleBase" id="RU369043"/>
    </source>
</evidence>
<dbReference type="Gene3D" id="3.30.70.260">
    <property type="match status" value="2"/>
</dbReference>
<protein>
    <recommendedName>
        <fullName evidence="2">ACT domain-containing protein ACR</fullName>
    </recommendedName>
    <alternativeName>
        <fullName evidence="2">Protein ACT DOMAIN REPEATS</fullName>
    </alternativeName>
</protein>
<dbReference type="InterPro" id="IPR040217">
    <property type="entry name" value="ACR1-12"/>
</dbReference>
<dbReference type="EMBL" id="BTGU01000020">
    <property type="protein sequence ID" value="GMN45456.1"/>
    <property type="molecule type" value="Genomic_DNA"/>
</dbReference>
<comment type="caution">
    <text evidence="4">The sequence shown here is derived from an EMBL/GenBank/DDBJ whole genome shotgun (WGS) entry which is preliminary data.</text>
</comment>
<dbReference type="PANTHER" id="PTHR31096">
    <property type="entry name" value="ACT DOMAIN-CONTAINING PROTEIN ACR4-RELATED"/>
    <property type="match status" value="1"/>
</dbReference>
<dbReference type="InterPro" id="IPR045865">
    <property type="entry name" value="ACT-like_dom_sf"/>
</dbReference>
<feature type="domain" description="ACT" evidence="3">
    <location>
        <begin position="273"/>
        <end position="350"/>
    </location>
</feature>
<keyword evidence="1 2" id="KW-0677">Repeat</keyword>
<sequence length="390" mass="43730">MKKVCWPYFDPEFDKLPERLYGPPSGGPWEEPETNQAGEHTAIEITGTDRPGLFSEISAALADLRCNIVEAHSWSHNACLACVAYISDQSTDKPIAADPRRLASIEDRLTTVLRASRSSGESSRAANQVDEAKSTNVERRLHQLMLSVRDFDGTTAAAAAFGVGKRQEQEQEEEEGNRKTTWVKIESCEEKGYSIVNVESRDRPRLMFDTVCTLTDLHYLIFHACLSSTDGFAFQEYFIRHVDGKALRTEGEKERIIKCLEAAIDRRVCEGIRLELWAENRVGLLSDITRVLRENGLAVVRADVATQGEKAVNAFYVRDISGNEEVDMELVESMKKQISPIVLQVTTTTETHVRQTSPDRSSRAANFSLGLGDKLKSQIERFSHNFVTIK</sequence>
<evidence type="ECO:0000259" key="3">
    <source>
        <dbReference type="PROSITE" id="PS51671"/>
    </source>
</evidence>
<dbReference type="Pfam" id="PF01842">
    <property type="entry name" value="ACT"/>
    <property type="match status" value="2"/>
</dbReference>
<proteinExistence type="predicted"/>
<name>A0AA88ARM7_FICCA</name>
<dbReference type="SUPFAM" id="SSF55021">
    <property type="entry name" value="ACT-like"/>
    <property type="match status" value="2"/>
</dbReference>
<evidence type="ECO:0000313" key="4">
    <source>
        <dbReference type="EMBL" id="GMN45456.1"/>
    </source>
</evidence>
<comment type="function">
    <text evidence="2">Binds amino acids.</text>
</comment>
<reference evidence="4" key="1">
    <citation type="submission" date="2023-07" db="EMBL/GenBank/DDBJ databases">
        <title>draft genome sequence of fig (Ficus carica).</title>
        <authorList>
            <person name="Takahashi T."/>
            <person name="Nishimura K."/>
        </authorList>
    </citation>
    <scope>NUCLEOTIDE SEQUENCE</scope>
</reference>
<organism evidence="4 5">
    <name type="scientific">Ficus carica</name>
    <name type="common">Common fig</name>
    <dbReference type="NCBI Taxonomy" id="3494"/>
    <lineage>
        <taxon>Eukaryota</taxon>
        <taxon>Viridiplantae</taxon>
        <taxon>Streptophyta</taxon>
        <taxon>Embryophyta</taxon>
        <taxon>Tracheophyta</taxon>
        <taxon>Spermatophyta</taxon>
        <taxon>Magnoliopsida</taxon>
        <taxon>eudicotyledons</taxon>
        <taxon>Gunneridae</taxon>
        <taxon>Pentapetalae</taxon>
        <taxon>rosids</taxon>
        <taxon>fabids</taxon>
        <taxon>Rosales</taxon>
        <taxon>Moraceae</taxon>
        <taxon>Ficeae</taxon>
        <taxon>Ficus</taxon>
    </lineage>
</organism>
<dbReference type="AlphaFoldDB" id="A0AA88ARM7"/>
<dbReference type="CDD" id="cd04897">
    <property type="entry name" value="ACT_ACR_3"/>
    <property type="match status" value="1"/>
</dbReference>
<evidence type="ECO:0000256" key="1">
    <source>
        <dbReference type="ARBA" id="ARBA00022737"/>
    </source>
</evidence>
<dbReference type="CDD" id="cd04925">
    <property type="entry name" value="ACT_ACR_2"/>
    <property type="match status" value="1"/>
</dbReference>
<feature type="domain" description="ACT" evidence="3">
    <location>
        <begin position="42"/>
        <end position="123"/>
    </location>
</feature>